<dbReference type="CDD" id="cd16416">
    <property type="entry name" value="HAD_BsYqeG-like"/>
    <property type="match status" value="1"/>
</dbReference>
<dbReference type="InterPro" id="IPR006549">
    <property type="entry name" value="HAD-SF_hydro_IIIA"/>
</dbReference>
<sequence>MNLLYKKLIPDMYVNSIYDINFEELKERGITSLVFDIDNTLVPQKVLSADRKVINLFRFLKSKGFKVCLISNNTTKRVNNFTKNTGIQGVSWAIKPRKAAFYKALKILNSKPEETAIIGDQIFTDILGGHRVGLFTILVPPLSSDEFGWTKLMRKLERRVLKKV</sequence>
<dbReference type="InterPro" id="IPR006439">
    <property type="entry name" value="HAD-SF_hydro_IA"/>
</dbReference>
<dbReference type="EMBL" id="NKHD01000020">
    <property type="protein sequence ID" value="OXT07669.1"/>
    <property type="molecule type" value="Genomic_DNA"/>
</dbReference>
<evidence type="ECO:0000256" key="4">
    <source>
        <dbReference type="ARBA" id="ARBA00022842"/>
    </source>
</evidence>
<evidence type="ECO:0000313" key="5">
    <source>
        <dbReference type="EMBL" id="OXT07669.1"/>
    </source>
</evidence>
<dbReference type="PANTHER" id="PTHR46470:SF2">
    <property type="entry name" value="GLYCERALDEHYDE 3-PHOSPHATE PHOSPHATASE"/>
    <property type="match status" value="1"/>
</dbReference>
<dbReference type="InterPro" id="IPR023214">
    <property type="entry name" value="HAD_sf"/>
</dbReference>
<evidence type="ECO:0000256" key="2">
    <source>
        <dbReference type="ARBA" id="ARBA00022723"/>
    </source>
</evidence>
<dbReference type="InterPro" id="IPR010021">
    <property type="entry name" value="PGPP1/Gep4"/>
</dbReference>
<evidence type="ECO:0000256" key="3">
    <source>
        <dbReference type="ARBA" id="ARBA00022801"/>
    </source>
</evidence>
<name>A0A231VHN2_THETR</name>
<accession>A0A231VHN2</accession>
<organism evidence="5 6">
    <name type="scientific">Thermoanaerobacterium thermosaccharolyticum</name>
    <name type="common">Clostridium thermosaccharolyticum</name>
    <dbReference type="NCBI Taxonomy" id="1517"/>
    <lineage>
        <taxon>Bacteria</taxon>
        <taxon>Bacillati</taxon>
        <taxon>Bacillota</taxon>
        <taxon>Clostridia</taxon>
        <taxon>Thermoanaerobacterales</taxon>
        <taxon>Thermoanaerobacteraceae</taxon>
        <taxon>Thermoanaerobacterium</taxon>
    </lineage>
</organism>
<comment type="cofactor">
    <cofactor evidence="1">
        <name>Mg(2+)</name>
        <dbReference type="ChEBI" id="CHEBI:18420"/>
    </cofactor>
</comment>
<dbReference type="NCBIfam" id="TIGR01549">
    <property type="entry name" value="HAD-SF-IA-v1"/>
    <property type="match status" value="1"/>
</dbReference>
<gene>
    <name evidence="5" type="ORF">CE561_07525</name>
</gene>
<dbReference type="Gene3D" id="3.40.50.1000">
    <property type="entry name" value="HAD superfamily/HAD-like"/>
    <property type="match status" value="1"/>
</dbReference>
<evidence type="ECO:0000313" key="6">
    <source>
        <dbReference type="Proteomes" id="UP000215301"/>
    </source>
</evidence>
<dbReference type="AlphaFoldDB" id="A0A231VHN2"/>
<dbReference type="GO" id="GO:0044281">
    <property type="term" value="P:small molecule metabolic process"/>
    <property type="evidence" value="ECO:0007669"/>
    <property type="project" value="UniProtKB-ARBA"/>
</dbReference>
<comment type="caution">
    <text evidence="5">The sequence shown here is derived from an EMBL/GenBank/DDBJ whole genome shotgun (WGS) entry which is preliminary data.</text>
</comment>
<evidence type="ECO:0000256" key="1">
    <source>
        <dbReference type="ARBA" id="ARBA00001946"/>
    </source>
</evidence>
<keyword evidence="4" id="KW-0460">Magnesium</keyword>
<protein>
    <submittedName>
        <fullName evidence="5">HAD family hydrolase</fullName>
    </submittedName>
</protein>
<dbReference type="NCBIfam" id="TIGR01668">
    <property type="entry name" value="YqeG_hyp_ppase"/>
    <property type="match status" value="1"/>
</dbReference>
<dbReference type="PANTHER" id="PTHR46470">
    <property type="entry name" value="N-ACYLNEURAMINATE-9-PHOSPHATASE"/>
    <property type="match status" value="1"/>
</dbReference>
<dbReference type="NCBIfam" id="TIGR01662">
    <property type="entry name" value="HAD-SF-IIIA"/>
    <property type="match status" value="1"/>
</dbReference>
<keyword evidence="2" id="KW-0479">Metal-binding</keyword>
<dbReference type="GO" id="GO:0046872">
    <property type="term" value="F:metal ion binding"/>
    <property type="evidence" value="ECO:0007669"/>
    <property type="project" value="UniProtKB-KW"/>
</dbReference>
<dbReference type="Proteomes" id="UP000215301">
    <property type="component" value="Unassembled WGS sequence"/>
</dbReference>
<proteinExistence type="predicted"/>
<dbReference type="InterPro" id="IPR036412">
    <property type="entry name" value="HAD-like_sf"/>
</dbReference>
<dbReference type="Pfam" id="PF00702">
    <property type="entry name" value="Hydrolase"/>
    <property type="match status" value="1"/>
</dbReference>
<dbReference type="InterPro" id="IPR051400">
    <property type="entry name" value="HAD-like_hydrolase"/>
</dbReference>
<reference evidence="5 6" key="1">
    <citation type="submission" date="2017-06" db="EMBL/GenBank/DDBJ databases">
        <title>Isolation and characterization of a thermophilic and butanogenic Thermoanaerobacterium thermosaccharolyticum M5 capable of efficient degradation of hemicellulose.</title>
        <authorList>
            <person name="Xin F."/>
            <person name="Jiang Y."/>
        </authorList>
    </citation>
    <scope>NUCLEOTIDE SEQUENCE [LARGE SCALE GENOMIC DNA]</scope>
    <source>
        <strain evidence="5 6">M5</strain>
    </source>
</reference>
<dbReference type="GO" id="GO:0008962">
    <property type="term" value="F:phosphatidylglycerophosphatase activity"/>
    <property type="evidence" value="ECO:0007669"/>
    <property type="project" value="InterPro"/>
</dbReference>
<dbReference type="SUPFAM" id="SSF56784">
    <property type="entry name" value="HAD-like"/>
    <property type="match status" value="1"/>
</dbReference>
<keyword evidence="3 5" id="KW-0378">Hydrolase</keyword>